<dbReference type="SUPFAM" id="SSF47459">
    <property type="entry name" value="HLH, helix-loop-helix DNA-binding domain"/>
    <property type="match status" value="1"/>
</dbReference>
<evidence type="ECO:0000256" key="2">
    <source>
        <dbReference type="ARBA" id="ARBA00023015"/>
    </source>
</evidence>
<dbReference type="AlphaFoldDB" id="A0AAV2CYE3"/>
<evidence type="ECO:0000256" key="1">
    <source>
        <dbReference type="ARBA" id="ARBA00004123"/>
    </source>
</evidence>
<evidence type="ECO:0000256" key="4">
    <source>
        <dbReference type="ARBA" id="ARBA00023163"/>
    </source>
</evidence>
<keyword evidence="3" id="KW-0238">DNA-binding</keyword>
<keyword evidence="5" id="KW-0539">Nucleus</keyword>
<comment type="subcellular location">
    <subcellularLocation>
        <location evidence="1">Nucleus</location>
    </subcellularLocation>
</comment>
<keyword evidence="2" id="KW-0805">Transcription regulation</keyword>
<gene>
    <name evidence="8" type="ORF">LTRI10_LOCUS8804</name>
</gene>
<dbReference type="InterPro" id="IPR045843">
    <property type="entry name" value="IND-like"/>
</dbReference>
<accession>A0AAV2CYE3</accession>
<dbReference type="GO" id="GO:0005634">
    <property type="term" value="C:nucleus"/>
    <property type="evidence" value="ECO:0007669"/>
    <property type="project" value="UniProtKB-SubCell"/>
</dbReference>
<dbReference type="GO" id="GO:0003677">
    <property type="term" value="F:DNA binding"/>
    <property type="evidence" value="ECO:0007669"/>
    <property type="project" value="UniProtKB-KW"/>
</dbReference>
<keyword evidence="9" id="KW-1185">Reference proteome</keyword>
<feature type="compositionally biased region" description="Polar residues" evidence="6">
    <location>
        <begin position="89"/>
        <end position="102"/>
    </location>
</feature>
<dbReference type="GO" id="GO:0046983">
    <property type="term" value="F:protein dimerization activity"/>
    <property type="evidence" value="ECO:0007669"/>
    <property type="project" value="InterPro"/>
</dbReference>
<evidence type="ECO:0000256" key="6">
    <source>
        <dbReference type="SAM" id="MobiDB-lite"/>
    </source>
</evidence>
<proteinExistence type="predicted"/>
<dbReference type="PANTHER" id="PTHR45914:SF24">
    <property type="entry name" value="BHLH DOMAIN-CONTAINING PROTEIN"/>
    <property type="match status" value="1"/>
</dbReference>
<evidence type="ECO:0000259" key="7">
    <source>
        <dbReference type="PROSITE" id="PS50888"/>
    </source>
</evidence>
<sequence>MLALDHDQLRFNCLFPPQDYGIPEPLFQFDSDNHNLISLFPGFPAPATVDYLGDIPVVPLPVPKFELPAEPLRFSIGRSGKEAEEVNKKQSNGNGETLSAQSIAARHRRRRITHKTRELGKLIPGGNKMNTADMFQAAAKHVKFLEAQISILQSMGSLQNELGALVTSPVIQQKLYSKEKCLVPTELLRTLANGSEFQSQSINQGE</sequence>
<dbReference type="PANTHER" id="PTHR45914">
    <property type="entry name" value="TRANSCRIPTION FACTOR HEC3-RELATED"/>
    <property type="match status" value="1"/>
</dbReference>
<organism evidence="8 9">
    <name type="scientific">Linum trigynum</name>
    <dbReference type="NCBI Taxonomy" id="586398"/>
    <lineage>
        <taxon>Eukaryota</taxon>
        <taxon>Viridiplantae</taxon>
        <taxon>Streptophyta</taxon>
        <taxon>Embryophyta</taxon>
        <taxon>Tracheophyta</taxon>
        <taxon>Spermatophyta</taxon>
        <taxon>Magnoliopsida</taxon>
        <taxon>eudicotyledons</taxon>
        <taxon>Gunneridae</taxon>
        <taxon>Pentapetalae</taxon>
        <taxon>rosids</taxon>
        <taxon>fabids</taxon>
        <taxon>Malpighiales</taxon>
        <taxon>Linaceae</taxon>
        <taxon>Linum</taxon>
    </lineage>
</organism>
<dbReference type="SMART" id="SM00353">
    <property type="entry name" value="HLH"/>
    <property type="match status" value="1"/>
</dbReference>
<dbReference type="PROSITE" id="PS50888">
    <property type="entry name" value="BHLH"/>
    <property type="match status" value="1"/>
</dbReference>
<evidence type="ECO:0000313" key="8">
    <source>
        <dbReference type="EMBL" id="CAL1361428.1"/>
    </source>
</evidence>
<evidence type="ECO:0000256" key="5">
    <source>
        <dbReference type="ARBA" id="ARBA00023242"/>
    </source>
</evidence>
<feature type="region of interest" description="Disordered" evidence="6">
    <location>
        <begin position="85"/>
        <end position="107"/>
    </location>
</feature>
<evidence type="ECO:0000256" key="3">
    <source>
        <dbReference type="ARBA" id="ARBA00023125"/>
    </source>
</evidence>
<reference evidence="8 9" key="1">
    <citation type="submission" date="2024-04" db="EMBL/GenBank/DDBJ databases">
        <authorList>
            <person name="Fracassetti M."/>
        </authorList>
    </citation>
    <scope>NUCLEOTIDE SEQUENCE [LARGE SCALE GENOMIC DNA]</scope>
</reference>
<dbReference type="EMBL" id="OZ034814">
    <property type="protein sequence ID" value="CAL1361428.1"/>
    <property type="molecule type" value="Genomic_DNA"/>
</dbReference>
<keyword evidence="4" id="KW-0804">Transcription</keyword>
<feature type="domain" description="BHLH" evidence="7">
    <location>
        <begin position="96"/>
        <end position="145"/>
    </location>
</feature>
<dbReference type="InterPro" id="IPR011598">
    <property type="entry name" value="bHLH_dom"/>
</dbReference>
<dbReference type="InterPro" id="IPR036638">
    <property type="entry name" value="HLH_DNA-bd_sf"/>
</dbReference>
<protein>
    <recommendedName>
        <fullName evidence="7">BHLH domain-containing protein</fullName>
    </recommendedName>
</protein>
<dbReference type="Proteomes" id="UP001497516">
    <property type="component" value="Chromosome 10"/>
</dbReference>
<dbReference type="GO" id="GO:0003700">
    <property type="term" value="F:DNA-binding transcription factor activity"/>
    <property type="evidence" value="ECO:0007669"/>
    <property type="project" value="InterPro"/>
</dbReference>
<evidence type="ECO:0000313" key="9">
    <source>
        <dbReference type="Proteomes" id="UP001497516"/>
    </source>
</evidence>
<name>A0AAV2CYE3_9ROSI</name>
<dbReference type="Gene3D" id="4.10.280.10">
    <property type="entry name" value="Helix-loop-helix DNA-binding domain"/>
    <property type="match status" value="1"/>
</dbReference>